<reference evidence="5" key="1">
    <citation type="submission" date="2021-01" db="EMBL/GenBank/DDBJ databases">
        <authorList>
            <person name="Eckstrom K.M.E."/>
        </authorList>
    </citation>
    <scope>NUCLEOTIDE SEQUENCE</scope>
    <source>
        <strain evidence="5">UVCC 0001</strain>
    </source>
</reference>
<dbReference type="GO" id="GO:0008757">
    <property type="term" value="F:S-adenosylmethionine-dependent methyltransferase activity"/>
    <property type="evidence" value="ECO:0007669"/>
    <property type="project" value="TreeGrafter"/>
</dbReference>
<dbReference type="CDD" id="cd02440">
    <property type="entry name" value="AdoMet_MTases"/>
    <property type="match status" value="1"/>
</dbReference>
<evidence type="ECO:0000313" key="6">
    <source>
        <dbReference type="Proteomes" id="UP001255856"/>
    </source>
</evidence>
<keyword evidence="3" id="KW-0949">S-adenosyl-L-methionine</keyword>
<dbReference type="SUPFAM" id="SSF53335">
    <property type="entry name" value="S-adenosyl-L-methionine-dependent methyltransferases"/>
    <property type="match status" value="1"/>
</dbReference>
<dbReference type="InterPro" id="IPR050362">
    <property type="entry name" value="Cation-dep_OMT"/>
</dbReference>
<dbReference type="InterPro" id="IPR002935">
    <property type="entry name" value="SAM_O-MeTrfase"/>
</dbReference>
<dbReference type="GO" id="GO:0008171">
    <property type="term" value="F:O-methyltransferase activity"/>
    <property type="evidence" value="ECO:0007669"/>
    <property type="project" value="InterPro"/>
</dbReference>
<dbReference type="EMBL" id="JASFZW010000001">
    <property type="protein sequence ID" value="KAK2080336.1"/>
    <property type="molecule type" value="Genomic_DNA"/>
</dbReference>
<dbReference type="GO" id="GO:0032259">
    <property type="term" value="P:methylation"/>
    <property type="evidence" value="ECO:0007669"/>
    <property type="project" value="UniProtKB-KW"/>
</dbReference>
<dbReference type="Pfam" id="PF01596">
    <property type="entry name" value="Methyltransf_3"/>
    <property type="match status" value="1"/>
</dbReference>
<dbReference type="Proteomes" id="UP001255856">
    <property type="component" value="Unassembled WGS sequence"/>
</dbReference>
<sequence>MDRASAYGAEGRRPRNKTSLSVDVALHDYLVAHSRESKVLEELRHVTAEAYPQAKGMQISPDQGAFMGWLVGTLRARRAIEVGVFTGYSSIVTAQALGPEGRLVACDADPRPLQIAQRFWEKAGVRDRVEVRVGPGRESLQALLDEPGHAGSYDFAFVDADKAGYPDYYKQLLQLVRPGGVIAFDNVLWKGRVTDPDTEDKHAQIFRKFNADLVADTRISLSILPVGDGLALCTKL</sequence>
<dbReference type="InterPro" id="IPR029063">
    <property type="entry name" value="SAM-dependent_MTases_sf"/>
</dbReference>
<evidence type="ECO:0000256" key="3">
    <source>
        <dbReference type="ARBA" id="ARBA00022691"/>
    </source>
</evidence>
<dbReference type="Gene3D" id="3.40.50.150">
    <property type="entry name" value="Vaccinia Virus protein VP39"/>
    <property type="match status" value="1"/>
</dbReference>
<organism evidence="5 6">
    <name type="scientific">Prototheca wickerhamii</name>
    <dbReference type="NCBI Taxonomy" id="3111"/>
    <lineage>
        <taxon>Eukaryota</taxon>
        <taxon>Viridiplantae</taxon>
        <taxon>Chlorophyta</taxon>
        <taxon>core chlorophytes</taxon>
        <taxon>Trebouxiophyceae</taxon>
        <taxon>Chlorellales</taxon>
        <taxon>Chlorellaceae</taxon>
        <taxon>Prototheca</taxon>
    </lineage>
</organism>
<dbReference type="PROSITE" id="PS51682">
    <property type="entry name" value="SAM_OMT_I"/>
    <property type="match status" value="1"/>
</dbReference>
<evidence type="ECO:0000256" key="1">
    <source>
        <dbReference type="ARBA" id="ARBA00022603"/>
    </source>
</evidence>
<name>A0AAD9IMF0_PROWI</name>
<evidence type="ECO:0008006" key="7">
    <source>
        <dbReference type="Google" id="ProtNLM"/>
    </source>
</evidence>
<evidence type="ECO:0000313" key="5">
    <source>
        <dbReference type="EMBL" id="KAK2080336.1"/>
    </source>
</evidence>
<comment type="caution">
    <text evidence="5">The sequence shown here is derived from an EMBL/GenBank/DDBJ whole genome shotgun (WGS) entry which is preliminary data.</text>
</comment>
<dbReference type="PANTHER" id="PTHR10509:SF14">
    <property type="entry name" value="CAFFEOYL-COA O-METHYLTRANSFERASE 3-RELATED"/>
    <property type="match status" value="1"/>
</dbReference>
<accession>A0AAD9IMF0</accession>
<evidence type="ECO:0000256" key="2">
    <source>
        <dbReference type="ARBA" id="ARBA00022679"/>
    </source>
</evidence>
<comment type="similarity">
    <text evidence="4">Belongs to the class I-like SAM-binding methyltransferase superfamily. Cation-dependent O-methyltransferase family.</text>
</comment>
<keyword evidence="1" id="KW-0489">Methyltransferase</keyword>
<protein>
    <recommendedName>
        <fullName evidence="7">Caffeoyl-CoA O-methyltransferase</fullName>
    </recommendedName>
</protein>
<gene>
    <name evidence="5" type="ORF">QBZ16_000189</name>
</gene>
<dbReference type="AlphaFoldDB" id="A0AAD9IMF0"/>
<dbReference type="PANTHER" id="PTHR10509">
    <property type="entry name" value="O-METHYLTRANSFERASE-RELATED"/>
    <property type="match status" value="1"/>
</dbReference>
<keyword evidence="2" id="KW-0808">Transferase</keyword>
<evidence type="ECO:0000256" key="4">
    <source>
        <dbReference type="ARBA" id="ARBA00023453"/>
    </source>
</evidence>
<keyword evidence="6" id="KW-1185">Reference proteome</keyword>
<proteinExistence type="inferred from homology"/>